<sequence>MLTKYKKRNLKKDLGRLRRHGPVMVTFHIQGPMDRVVLCSYKGFPIKVPPVLLLNSIKIQCQSLNLKEEIVVGLNYLLVLNVEESMRKNVKPVLMHVLALAR</sequence>
<dbReference type="AlphaFoldDB" id="A0AAF0UZT6"/>
<gene>
    <name evidence="1" type="ORF">MTR67_048555</name>
</gene>
<accession>A0AAF0UZT6</accession>
<protein>
    <submittedName>
        <fullName evidence="1">Uncharacterized protein</fullName>
    </submittedName>
</protein>
<dbReference type="EMBL" id="CP133622">
    <property type="protein sequence ID" value="WMV55170.1"/>
    <property type="molecule type" value="Genomic_DNA"/>
</dbReference>
<name>A0AAF0UZT6_SOLVR</name>
<keyword evidence="2" id="KW-1185">Reference proteome</keyword>
<reference evidence="1" key="1">
    <citation type="submission" date="2023-08" db="EMBL/GenBank/DDBJ databases">
        <title>A de novo genome assembly of Solanum verrucosum Schlechtendal, a Mexican diploid species geographically isolated from the other diploid A-genome species in potato relatives.</title>
        <authorList>
            <person name="Hosaka K."/>
        </authorList>
    </citation>
    <scope>NUCLEOTIDE SEQUENCE</scope>
    <source>
        <tissue evidence="1">Young leaves</tissue>
    </source>
</reference>
<evidence type="ECO:0000313" key="1">
    <source>
        <dbReference type="EMBL" id="WMV55170.1"/>
    </source>
</evidence>
<proteinExistence type="predicted"/>
<dbReference type="Proteomes" id="UP001234989">
    <property type="component" value="Chromosome 11"/>
</dbReference>
<evidence type="ECO:0000313" key="2">
    <source>
        <dbReference type="Proteomes" id="UP001234989"/>
    </source>
</evidence>
<organism evidence="1 2">
    <name type="scientific">Solanum verrucosum</name>
    <dbReference type="NCBI Taxonomy" id="315347"/>
    <lineage>
        <taxon>Eukaryota</taxon>
        <taxon>Viridiplantae</taxon>
        <taxon>Streptophyta</taxon>
        <taxon>Embryophyta</taxon>
        <taxon>Tracheophyta</taxon>
        <taxon>Spermatophyta</taxon>
        <taxon>Magnoliopsida</taxon>
        <taxon>eudicotyledons</taxon>
        <taxon>Gunneridae</taxon>
        <taxon>Pentapetalae</taxon>
        <taxon>asterids</taxon>
        <taxon>lamiids</taxon>
        <taxon>Solanales</taxon>
        <taxon>Solanaceae</taxon>
        <taxon>Solanoideae</taxon>
        <taxon>Solaneae</taxon>
        <taxon>Solanum</taxon>
    </lineage>
</organism>